<dbReference type="GO" id="GO:0008017">
    <property type="term" value="F:microtubule binding"/>
    <property type="evidence" value="ECO:0007669"/>
    <property type="project" value="TreeGrafter"/>
</dbReference>
<gene>
    <name evidence="12" type="ORF">BSL78_00352</name>
</gene>
<keyword evidence="4" id="KW-0677">Repeat</keyword>
<evidence type="ECO:0000256" key="7">
    <source>
        <dbReference type="ARBA" id="ARBA00039966"/>
    </source>
</evidence>
<evidence type="ECO:0000256" key="4">
    <source>
        <dbReference type="ARBA" id="ARBA00022737"/>
    </source>
</evidence>
<keyword evidence="9" id="KW-0175">Coiled coil</keyword>
<evidence type="ECO:0000256" key="11">
    <source>
        <dbReference type="SAM" id="Phobius"/>
    </source>
</evidence>
<name>A0A2G8LQW6_STIJA</name>
<comment type="subunit">
    <text evidence="2">Interacts with microtubules.</text>
</comment>
<dbReference type="EMBL" id="MRZV01000007">
    <property type="protein sequence ID" value="PIK62658.1"/>
    <property type="molecule type" value="Genomic_DNA"/>
</dbReference>
<evidence type="ECO:0000256" key="10">
    <source>
        <dbReference type="SAM" id="MobiDB-lite"/>
    </source>
</evidence>
<keyword evidence="6" id="KW-0206">Cytoskeleton</keyword>
<dbReference type="AlphaFoldDB" id="A0A2G8LQW6"/>
<comment type="subcellular location">
    <subcellularLocation>
        <location evidence="1">Cytoplasm</location>
        <location evidence="1">Cytoskeleton</location>
    </subcellularLocation>
</comment>
<evidence type="ECO:0000256" key="6">
    <source>
        <dbReference type="ARBA" id="ARBA00023212"/>
    </source>
</evidence>
<dbReference type="SUPFAM" id="SSF48452">
    <property type="entry name" value="TPR-like"/>
    <property type="match status" value="1"/>
</dbReference>
<evidence type="ECO:0000256" key="5">
    <source>
        <dbReference type="ARBA" id="ARBA00022803"/>
    </source>
</evidence>
<evidence type="ECO:0000256" key="1">
    <source>
        <dbReference type="ARBA" id="ARBA00004245"/>
    </source>
</evidence>
<accession>A0A2G8LQW6</accession>
<dbReference type="GO" id="GO:0005876">
    <property type="term" value="C:spindle microtubule"/>
    <property type="evidence" value="ECO:0007669"/>
    <property type="project" value="TreeGrafter"/>
</dbReference>
<dbReference type="GO" id="GO:0097431">
    <property type="term" value="C:mitotic spindle pole"/>
    <property type="evidence" value="ECO:0007669"/>
    <property type="project" value="TreeGrafter"/>
</dbReference>
<dbReference type="PANTHER" id="PTHR16056:SF16">
    <property type="entry name" value="REGULATOR OF MICROTUBULE DYNAMICS PROTEIN 1"/>
    <property type="match status" value="1"/>
</dbReference>
<evidence type="ECO:0000256" key="8">
    <source>
        <dbReference type="ARBA" id="ARBA00041958"/>
    </source>
</evidence>
<feature type="coiled-coil region" evidence="9">
    <location>
        <begin position="54"/>
        <end position="85"/>
    </location>
</feature>
<dbReference type="Gene3D" id="1.25.40.10">
    <property type="entry name" value="Tetratricopeptide repeat domain"/>
    <property type="match status" value="1"/>
</dbReference>
<keyword evidence="5" id="KW-0802">TPR repeat</keyword>
<dbReference type="PANTHER" id="PTHR16056">
    <property type="entry name" value="REGULATOR OF MICROTUBULE DYNAMICS PROTEIN"/>
    <property type="match status" value="1"/>
</dbReference>
<keyword evidence="11" id="KW-1133">Transmembrane helix</keyword>
<feature type="transmembrane region" description="Helical" evidence="11">
    <location>
        <begin position="14"/>
        <end position="32"/>
    </location>
</feature>
<keyword evidence="11" id="KW-0472">Membrane</keyword>
<evidence type="ECO:0000313" key="12">
    <source>
        <dbReference type="EMBL" id="PIK62658.1"/>
    </source>
</evidence>
<dbReference type="Proteomes" id="UP000230750">
    <property type="component" value="Unassembled WGS sequence"/>
</dbReference>
<keyword evidence="3" id="KW-0963">Cytoplasm</keyword>
<dbReference type="InterPro" id="IPR049039">
    <property type="entry name" value="RMD1-3_a_helical_rpt"/>
</dbReference>
<protein>
    <recommendedName>
        <fullName evidence="7">Regulator of microtubule dynamics protein 1</fullName>
    </recommendedName>
    <alternativeName>
        <fullName evidence="8">Protein FAM82B</fullName>
    </alternativeName>
</protein>
<dbReference type="InterPro" id="IPR011990">
    <property type="entry name" value="TPR-like_helical_dom_sf"/>
</dbReference>
<dbReference type="Pfam" id="PF21033">
    <property type="entry name" value="RMD1-3"/>
    <property type="match status" value="1"/>
</dbReference>
<reference evidence="12 13" key="1">
    <citation type="journal article" date="2017" name="PLoS Biol.">
        <title>The sea cucumber genome provides insights into morphological evolution and visceral regeneration.</title>
        <authorList>
            <person name="Zhang X."/>
            <person name="Sun L."/>
            <person name="Yuan J."/>
            <person name="Sun Y."/>
            <person name="Gao Y."/>
            <person name="Zhang L."/>
            <person name="Li S."/>
            <person name="Dai H."/>
            <person name="Hamel J.F."/>
            <person name="Liu C."/>
            <person name="Yu Y."/>
            <person name="Liu S."/>
            <person name="Lin W."/>
            <person name="Guo K."/>
            <person name="Jin S."/>
            <person name="Xu P."/>
            <person name="Storey K.B."/>
            <person name="Huan P."/>
            <person name="Zhang T."/>
            <person name="Zhou Y."/>
            <person name="Zhang J."/>
            <person name="Lin C."/>
            <person name="Li X."/>
            <person name="Xing L."/>
            <person name="Huo D."/>
            <person name="Sun M."/>
            <person name="Wang L."/>
            <person name="Mercier A."/>
            <person name="Li F."/>
            <person name="Yang H."/>
            <person name="Xiang J."/>
        </authorList>
    </citation>
    <scope>NUCLEOTIDE SEQUENCE [LARGE SCALE GENOMIC DNA]</scope>
    <source>
        <strain evidence="12">Shaxun</strain>
        <tissue evidence="12">Muscle</tissue>
    </source>
</reference>
<keyword evidence="11" id="KW-0812">Transmembrane</keyword>
<evidence type="ECO:0000256" key="2">
    <source>
        <dbReference type="ARBA" id="ARBA00011375"/>
    </source>
</evidence>
<organism evidence="12 13">
    <name type="scientific">Stichopus japonicus</name>
    <name type="common">Sea cucumber</name>
    <dbReference type="NCBI Taxonomy" id="307972"/>
    <lineage>
        <taxon>Eukaryota</taxon>
        <taxon>Metazoa</taxon>
        <taxon>Echinodermata</taxon>
        <taxon>Eleutherozoa</taxon>
        <taxon>Echinozoa</taxon>
        <taxon>Holothuroidea</taxon>
        <taxon>Aspidochirotacea</taxon>
        <taxon>Aspidochirotida</taxon>
        <taxon>Stichopodidae</taxon>
        <taxon>Apostichopus</taxon>
    </lineage>
</organism>
<comment type="caution">
    <text evidence="12">The sequence shown here is derived from an EMBL/GenBank/DDBJ whole genome shotgun (WGS) entry which is preliminary data.</text>
</comment>
<evidence type="ECO:0000256" key="3">
    <source>
        <dbReference type="ARBA" id="ARBA00022490"/>
    </source>
</evidence>
<feature type="region of interest" description="Disordered" evidence="10">
    <location>
        <begin position="88"/>
        <end position="109"/>
    </location>
</feature>
<dbReference type="STRING" id="307972.A0A2G8LQW6"/>
<evidence type="ECO:0000256" key="9">
    <source>
        <dbReference type="SAM" id="Coils"/>
    </source>
</evidence>
<dbReference type="OrthoDB" id="512473at2759"/>
<dbReference type="GO" id="GO:0005739">
    <property type="term" value="C:mitochondrion"/>
    <property type="evidence" value="ECO:0007669"/>
    <property type="project" value="TreeGrafter"/>
</dbReference>
<sequence length="311" mass="35449">MSEFQQGGIDIKQIVSAIGIGFVVGAGGILLIKRLTREDETETHRLLQKVVLNVSELRKEWQQFKQQLQEEKEQQLLQVQERESRRSKSPWRRSYRSAPTTSGSEDEFEEAHEDILHQNTSHDAQVLWRLAKAKVLVGEIVNSQGDGERQKELVYSARDDAEKAVGLDEFDAEAHKYYSITQGIISDWVPLSEAMGIGKLFKFHLEKALELKPTDAYISHLYGRFIYTLANMGWVQRKAVVTMYGLTEPVSLDTALKWFKKAESLEPGFSNCNPFYMAECYIKKGETDPVAELLEKSITFQGNSVEVRTIL</sequence>
<evidence type="ECO:0000313" key="13">
    <source>
        <dbReference type="Proteomes" id="UP000230750"/>
    </source>
</evidence>
<keyword evidence="13" id="KW-1185">Reference proteome</keyword>
<proteinExistence type="predicted"/>